<proteinExistence type="predicted"/>
<name>A0A9D4UMY4_ADICA</name>
<organism evidence="1 2">
    <name type="scientific">Adiantum capillus-veneris</name>
    <name type="common">Maidenhair fern</name>
    <dbReference type="NCBI Taxonomy" id="13818"/>
    <lineage>
        <taxon>Eukaryota</taxon>
        <taxon>Viridiplantae</taxon>
        <taxon>Streptophyta</taxon>
        <taxon>Embryophyta</taxon>
        <taxon>Tracheophyta</taxon>
        <taxon>Polypodiopsida</taxon>
        <taxon>Polypodiidae</taxon>
        <taxon>Polypodiales</taxon>
        <taxon>Pteridineae</taxon>
        <taxon>Pteridaceae</taxon>
        <taxon>Vittarioideae</taxon>
        <taxon>Adiantum</taxon>
    </lineage>
</organism>
<dbReference type="EMBL" id="JABFUD020000014">
    <property type="protein sequence ID" value="KAI5070577.1"/>
    <property type="molecule type" value="Genomic_DNA"/>
</dbReference>
<accession>A0A9D4UMY4</accession>
<comment type="caution">
    <text evidence="1">The sequence shown here is derived from an EMBL/GenBank/DDBJ whole genome shotgun (WGS) entry which is preliminary data.</text>
</comment>
<keyword evidence="2" id="KW-1185">Reference proteome</keyword>
<evidence type="ECO:0000313" key="2">
    <source>
        <dbReference type="Proteomes" id="UP000886520"/>
    </source>
</evidence>
<sequence>MEQTYQKGTKPNPWLPNVHNFYVLYNDARRMTSLKAYKIKLAQNCQKEVATNDKRLTNSPVIVGMVDFLGKVALLLANLENKVKQGEMGDKYIVVLPTTFFLIKEVLKRNNEYRMNVKYYNLEAGTPGREMQ</sequence>
<protein>
    <submittedName>
        <fullName evidence="1">Uncharacterized protein</fullName>
    </submittedName>
</protein>
<reference evidence="1" key="1">
    <citation type="submission" date="2021-01" db="EMBL/GenBank/DDBJ databases">
        <title>Adiantum capillus-veneris genome.</title>
        <authorList>
            <person name="Fang Y."/>
            <person name="Liao Q."/>
        </authorList>
    </citation>
    <scope>NUCLEOTIDE SEQUENCE</scope>
    <source>
        <strain evidence="1">H3</strain>
        <tissue evidence="1">Leaf</tissue>
    </source>
</reference>
<dbReference type="Proteomes" id="UP000886520">
    <property type="component" value="Chromosome 14"/>
</dbReference>
<evidence type="ECO:0000313" key="1">
    <source>
        <dbReference type="EMBL" id="KAI5070577.1"/>
    </source>
</evidence>
<dbReference type="AlphaFoldDB" id="A0A9D4UMY4"/>
<gene>
    <name evidence="1" type="ORF">GOP47_0014920</name>
</gene>